<dbReference type="GO" id="GO:0004386">
    <property type="term" value="F:helicase activity"/>
    <property type="evidence" value="ECO:0007669"/>
    <property type="project" value="UniProtKB-KW"/>
</dbReference>
<comment type="subunit">
    <text evidence="4">Component of the INO80 chromatin-remodeling complex.</text>
</comment>
<comment type="caution">
    <text evidence="5">The sequence shown here is derived from an EMBL/GenBank/DDBJ whole genome shotgun (WGS) entry which is preliminary data.</text>
</comment>
<reference evidence="5 6" key="1">
    <citation type="journal article" date="2018" name="Mol. Plant">
        <title>The genome of Artemisia annua provides insight into the evolution of Asteraceae family and artemisinin biosynthesis.</title>
        <authorList>
            <person name="Shen Q."/>
            <person name="Zhang L."/>
            <person name="Liao Z."/>
            <person name="Wang S."/>
            <person name="Yan T."/>
            <person name="Shi P."/>
            <person name="Liu M."/>
            <person name="Fu X."/>
            <person name="Pan Q."/>
            <person name="Wang Y."/>
            <person name="Lv Z."/>
            <person name="Lu X."/>
            <person name="Zhang F."/>
            <person name="Jiang W."/>
            <person name="Ma Y."/>
            <person name="Chen M."/>
            <person name="Hao X."/>
            <person name="Li L."/>
            <person name="Tang Y."/>
            <person name="Lv G."/>
            <person name="Zhou Y."/>
            <person name="Sun X."/>
            <person name="Brodelius P.E."/>
            <person name="Rose J.K.C."/>
            <person name="Tang K."/>
        </authorList>
    </citation>
    <scope>NUCLEOTIDE SEQUENCE [LARGE SCALE GENOMIC DNA]</scope>
    <source>
        <strain evidence="6">cv. Huhao1</strain>
        <tissue evidence="5">Leaf</tissue>
    </source>
</reference>
<dbReference type="InterPro" id="IPR050520">
    <property type="entry name" value="INO80/SWR1_helicase"/>
</dbReference>
<keyword evidence="4" id="KW-0378">Hydrolase</keyword>
<evidence type="ECO:0000313" key="6">
    <source>
        <dbReference type="Proteomes" id="UP000245207"/>
    </source>
</evidence>
<dbReference type="GO" id="GO:0006281">
    <property type="term" value="P:DNA repair"/>
    <property type="evidence" value="ECO:0007669"/>
    <property type="project" value="UniProtKB-UniRule"/>
</dbReference>
<dbReference type="PANTHER" id="PTHR45685">
    <property type="entry name" value="HELICASE SRCAP-RELATED"/>
    <property type="match status" value="1"/>
</dbReference>
<dbReference type="GO" id="GO:0006338">
    <property type="term" value="P:chromatin remodeling"/>
    <property type="evidence" value="ECO:0007669"/>
    <property type="project" value="UniProtKB-UniRule"/>
</dbReference>
<dbReference type="GO" id="GO:0005524">
    <property type="term" value="F:ATP binding"/>
    <property type="evidence" value="ECO:0007669"/>
    <property type="project" value="UniProtKB-UniRule"/>
</dbReference>
<dbReference type="AlphaFoldDB" id="A0A2U1MN34"/>
<dbReference type="Gene3D" id="3.40.50.300">
    <property type="entry name" value="P-loop containing nucleotide triphosphate hydrolases"/>
    <property type="match status" value="1"/>
</dbReference>
<dbReference type="GO" id="GO:0031011">
    <property type="term" value="C:Ino80 complex"/>
    <property type="evidence" value="ECO:0007669"/>
    <property type="project" value="UniProtKB-UniRule"/>
</dbReference>
<keyword evidence="3 4" id="KW-0067">ATP-binding</keyword>
<evidence type="ECO:0000313" key="5">
    <source>
        <dbReference type="EMBL" id="PWA62647.1"/>
    </source>
</evidence>
<evidence type="ECO:0000256" key="3">
    <source>
        <dbReference type="ARBA" id="ARBA00022840"/>
    </source>
</evidence>
<keyword evidence="4" id="KW-0238">DNA-binding</keyword>
<dbReference type="EC" id="3.6.4.-" evidence="4"/>
<protein>
    <recommendedName>
        <fullName evidence="4">Chromatin-remodeling ATPase INO80</fullName>
        <ecNumber evidence="4">3.6.4.-</ecNumber>
    </recommendedName>
</protein>
<comment type="similarity">
    <text evidence="4">Belongs to the SNF2/RAD54 helicase family.</text>
</comment>
<accession>A0A2U1MN34</accession>
<keyword evidence="6" id="KW-1185">Reference proteome</keyword>
<keyword evidence="2" id="KW-0547">Nucleotide-binding</keyword>
<dbReference type="GO" id="GO:0003677">
    <property type="term" value="F:DNA binding"/>
    <property type="evidence" value="ECO:0007669"/>
    <property type="project" value="UniProtKB-UniRule"/>
</dbReference>
<organism evidence="5 6">
    <name type="scientific">Artemisia annua</name>
    <name type="common">Sweet wormwood</name>
    <dbReference type="NCBI Taxonomy" id="35608"/>
    <lineage>
        <taxon>Eukaryota</taxon>
        <taxon>Viridiplantae</taxon>
        <taxon>Streptophyta</taxon>
        <taxon>Embryophyta</taxon>
        <taxon>Tracheophyta</taxon>
        <taxon>Spermatophyta</taxon>
        <taxon>Magnoliopsida</taxon>
        <taxon>eudicotyledons</taxon>
        <taxon>Gunneridae</taxon>
        <taxon>Pentapetalae</taxon>
        <taxon>asterids</taxon>
        <taxon>campanulids</taxon>
        <taxon>Asterales</taxon>
        <taxon>Asteraceae</taxon>
        <taxon>Asteroideae</taxon>
        <taxon>Anthemideae</taxon>
        <taxon>Artemisiinae</taxon>
        <taxon>Artemisia</taxon>
    </lineage>
</organism>
<gene>
    <name evidence="5" type="ORF">CTI12_AA362180</name>
</gene>
<proteinExistence type="inferred from homology"/>
<keyword evidence="5" id="KW-0347">Helicase</keyword>
<evidence type="ECO:0000256" key="2">
    <source>
        <dbReference type="ARBA" id="ARBA00022741"/>
    </source>
</evidence>
<sequence>MDGCHKIGQSQTKPIHVYRLATAESVEDRMPKRAFSKLKLEHVVIGKGHFKQERTKASSTKPMEANIVTGKDATVRRILLRKRMQLKL</sequence>
<comment type="subcellular location">
    <subcellularLocation>
        <location evidence="1 4">Nucleus</location>
    </subcellularLocation>
</comment>
<comment type="function">
    <text evidence="4">ATPase component of the INO80 complex which remodels chromatin by shifting nucleosomes and is involved in DNA repair.</text>
</comment>
<keyword evidence="4" id="KW-0234">DNA repair</keyword>
<dbReference type="STRING" id="35608.A0A2U1MN34"/>
<evidence type="ECO:0000256" key="1">
    <source>
        <dbReference type="ARBA" id="ARBA00004123"/>
    </source>
</evidence>
<dbReference type="GO" id="GO:0042393">
    <property type="term" value="F:histone binding"/>
    <property type="evidence" value="ECO:0007669"/>
    <property type="project" value="TreeGrafter"/>
</dbReference>
<evidence type="ECO:0000256" key="4">
    <source>
        <dbReference type="RuleBase" id="RU368001"/>
    </source>
</evidence>
<dbReference type="EMBL" id="PKPP01004823">
    <property type="protein sequence ID" value="PWA62647.1"/>
    <property type="molecule type" value="Genomic_DNA"/>
</dbReference>
<dbReference type="PANTHER" id="PTHR45685:SF2">
    <property type="entry name" value="CHROMATIN-REMODELING ATPASE INO80"/>
    <property type="match status" value="1"/>
</dbReference>
<dbReference type="InterPro" id="IPR027417">
    <property type="entry name" value="P-loop_NTPase"/>
</dbReference>
<dbReference type="Proteomes" id="UP000245207">
    <property type="component" value="Unassembled WGS sequence"/>
</dbReference>
<dbReference type="SUPFAM" id="SSF52540">
    <property type="entry name" value="P-loop containing nucleoside triphosphate hydrolases"/>
    <property type="match status" value="1"/>
</dbReference>
<comment type="domain">
    <text evidence="4">The DBINO region is involved in binding to DNA.</text>
</comment>
<dbReference type="GO" id="GO:0016887">
    <property type="term" value="F:ATP hydrolysis activity"/>
    <property type="evidence" value="ECO:0007669"/>
    <property type="project" value="TreeGrafter"/>
</dbReference>
<name>A0A2U1MN34_ARTAN</name>
<dbReference type="OrthoDB" id="1719184at2759"/>
<keyword evidence="4" id="KW-0227">DNA damage</keyword>
<comment type="catalytic activity">
    <reaction evidence="4">
        <text>ATP + H2O = ADP + phosphate + H(+)</text>
        <dbReference type="Rhea" id="RHEA:13065"/>
        <dbReference type="ChEBI" id="CHEBI:15377"/>
        <dbReference type="ChEBI" id="CHEBI:15378"/>
        <dbReference type="ChEBI" id="CHEBI:30616"/>
        <dbReference type="ChEBI" id="CHEBI:43474"/>
        <dbReference type="ChEBI" id="CHEBI:456216"/>
    </reaction>
</comment>